<feature type="coiled-coil region" evidence="1">
    <location>
        <begin position="654"/>
        <end position="688"/>
    </location>
</feature>
<dbReference type="Proteomes" id="UP000719412">
    <property type="component" value="Unassembled WGS sequence"/>
</dbReference>
<keyword evidence="1" id="KW-0175">Coiled coil</keyword>
<feature type="compositionally biased region" description="Basic and acidic residues" evidence="2">
    <location>
        <begin position="242"/>
        <end position="269"/>
    </location>
</feature>
<dbReference type="AlphaFoldDB" id="A0A8J6H451"/>
<evidence type="ECO:0000256" key="1">
    <source>
        <dbReference type="SAM" id="Coils"/>
    </source>
</evidence>
<feature type="compositionally biased region" description="Basic residues" evidence="2">
    <location>
        <begin position="435"/>
        <end position="444"/>
    </location>
</feature>
<reference evidence="5" key="2">
    <citation type="submission" date="2021-08" db="EMBL/GenBank/DDBJ databases">
        <authorList>
            <person name="Eriksson T."/>
        </authorList>
    </citation>
    <scope>NUCLEOTIDE SEQUENCE</scope>
    <source>
        <strain evidence="5">Stoneville</strain>
        <tissue evidence="5">Whole head</tissue>
    </source>
</reference>
<evidence type="ECO:0000256" key="2">
    <source>
        <dbReference type="SAM" id="MobiDB-lite"/>
    </source>
</evidence>
<feature type="region of interest" description="Disordered" evidence="2">
    <location>
        <begin position="371"/>
        <end position="586"/>
    </location>
</feature>
<feature type="compositionally biased region" description="Polar residues" evidence="2">
    <location>
        <begin position="564"/>
        <end position="586"/>
    </location>
</feature>
<dbReference type="PANTHER" id="PTHR23149:SF27">
    <property type="entry name" value="PIN2_TERF1-INTERACTING TELOMERASE INHIBITOR 1"/>
    <property type="match status" value="1"/>
</dbReference>
<feature type="compositionally biased region" description="Low complexity" evidence="2">
    <location>
        <begin position="601"/>
        <end position="613"/>
    </location>
</feature>
<comment type="caution">
    <text evidence="5">The sequence shown here is derived from an EMBL/GenBank/DDBJ whole genome shotgun (WGS) entry which is preliminary data.</text>
</comment>
<sequence>MLEKMGWSRGKGLGAKEDGIREHVKPAYKNDSKGMGYKETDDQWTEHDTHFNTLLQSLAGDVQSEKVGEVKSLEEKSQNSKVRVHYKKFTRSKDLSQCSKKDLANIFGKKTLTEMLKHLEEKEEVAVEDSKTNDLLRNGGSMVDYFKKKLTKYGKSNNCDVGSDDTLKTESDTEEASHVGLGFGSGKKRKSSEQVLNGTPKKSKKEKISGNQEGLSNPAFDPLFSSVEVHRHVLNTIKEEREEVLKKTEKSRASENEFLNHDDGVHEEINGSEGEIKKKKKKKSKDKEDNDEDIDKPKKSKKKVVGLDNPNFNNVYEDDESSKKKRSKEIVNGTQKKMKQGKLSANEKGLSNPAFNPLYNDAEVEGLNIINEGSEEIPLKKNKKKKKEHCKLEKSLDNNSNEEHEESSAGEIKENKKKKKPKIKEDSEDIDSPKKSTKNKKKGKEHCELEKSLDNNSNAEHEEISAAETKENKKKKKPKMKDADSPKKSKKKALGLDNPNFDNAYEDSKSHSNADYEVKRKNKRDRLLEENLPVSDDVSSLKKKKRSKQKSTEELAIDNPGFQDISNDTTNEGVSVQNENPHNNELGSDLILNVASIPIKQKSNSGKSKQSSSKQRKQIKFSGVTEQRIIPSREDVIKRNELFDINSKVIENGLRKTNRDNVNLDENIDEISKKIEGFQAEIENDINEAKAVKISGKKDEYCGMNEKLPEGTKLKYMYAKKFKPLPPYMRKATGPKSSYKHLIRGDIIKKILLLKEEMMLFKKKIRLIDQMFFKEKMMLFKKEMMLFKEEMMLFKEKILL</sequence>
<dbReference type="PROSITE" id="PS50174">
    <property type="entry name" value="G_PATCH"/>
    <property type="match status" value="1"/>
</dbReference>
<evidence type="ECO:0000313" key="4">
    <source>
        <dbReference type="EMBL" id="KAH0807374.1"/>
    </source>
</evidence>
<feature type="region of interest" description="Disordered" evidence="2">
    <location>
        <begin position="601"/>
        <end position="624"/>
    </location>
</feature>
<feature type="compositionally biased region" description="Basic and acidic residues" evidence="2">
    <location>
        <begin position="445"/>
        <end position="471"/>
    </location>
</feature>
<gene>
    <name evidence="5" type="ORF">GEV33_015415</name>
    <name evidence="4" type="ORF">GEV33_015417</name>
</gene>
<evidence type="ECO:0000313" key="6">
    <source>
        <dbReference type="Proteomes" id="UP000719412"/>
    </source>
</evidence>
<dbReference type="GO" id="GO:0005730">
    <property type="term" value="C:nucleolus"/>
    <property type="evidence" value="ECO:0007669"/>
    <property type="project" value="TreeGrafter"/>
</dbReference>
<proteinExistence type="predicted"/>
<feature type="compositionally biased region" description="Basic and acidic residues" evidence="2">
    <location>
        <begin position="506"/>
        <end position="529"/>
    </location>
</feature>
<keyword evidence="6" id="KW-1185">Reference proteome</keyword>
<dbReference type="EMBL" id="JABDTM020030635">
    <property type="protein sequence ID" value="KAH0807374.1"/>
    <property type="molecule type" value="Genomic_DNA"/>
</dbReference>
<reference evidence="5" key="1">
    <citation type="journal article" date="2020" name="J Insects Food Feed">
        <title>The yellow mealworm (Tenebrio molitor) genome: a resource for the emerging insects as food and feed industry.</title>
        <authorList>
            <person name="Eriksson T."/>
            <person name="Andere A."/>
            <person name="Kelstrup H."/>
            <person name="Emery V."/>
            <person name="Picard C."/>
        </authorList>
    </citation>
    <scope>NUCLEOTIDE SEQUENCE</scope>
    <source>
        <strain evidence="5">Stoneville</strain>
        <tissue evidence="5">Whole head</tissue>
    </source>
</reference>
<dbReference type="GO" id="GO:0003676">
    <property type="term" value="F:nucleic acid binding"/>
    <property type="evidence" value="ECO:0007669"/>
    <property type="project" value="InterPro"/>
</dbReference>
<accession>A0A8J6H451</accession>
<organism evidence="5 6">
    <name type="scientific">Tenebrio molitor</name>
    <name type="common">Yellow mealworm beetle</name>
    <dbReference type="NCBI Taxonomy" id="7067"/>
    <lineage>
        <taxon>Eukaryota</taxon>
        <taxon>Metazoa</taxon>
        <taxon>Ecdysozoa</taxon>
        <taxon>Arthropoda</taxon>
        <taxon>Hexapoda</taxon>
        <taxon>Insecta</taxon>
        <taxon>Pterygota</taxon>
        <taxon>Neoptera</taxon>
        <taxon>Endopterygota</taxon>
        <taxon>Coleoptera</taxon>
        <taxon>Polyphaga</taxon>
        <taxon>Cucujiformia</taxon>
        <taxon>Tenebrionidae</taxon>
        <taxon>Tenebrio</taxon>
    </lineage>
</organism>
<name>A0A8J6H451_TENMO</name>
<dbReference type="InterPro" id="IPR000467">
    <property type="entry name" value="G_patch_dom"/>
</dbReference>
<feature type="compositionally biased region" description="Basic residues" evidence="2">
    <location>
        <begin position="380"/>
        <end position="389"/>
    </location>
</feature>
<dbReference type="EMBL" id="JABDTM020030631">
    <property type="protein sequence ID" value="KAH0807376.1"/>
    <property type="molecule type" value="Genomic_DNA"/>
</dbReference>
<evidence type="ECO:0000313" key="5">
    <source>
        <dbReference type="EMBL" id="KAH0807376.1"/>
    </source>
</evidence>
<dbReference type="PANTHER" id="PTHR23149">
    <property type="entry name" value="G PATCH DOMAIN CONTAINING PROTEIN"/>
    <property type="match status" value="1"/>
</dbReference>
<feature type="region of interest" description="Disordered" evidence="2">
    <location>
        <begin position="158"/>
        <end position="223"/>
    </location>
</feature>
<protein>
    <recommendedName>
        <fullName evidence="3">G-patch domain-containing protein</fullName>
    </recommendedName>
</protein>
<feature type="domain" description="G-patch" evidence="3">
    <location>
        <begin position="1"/>
        <end position="40"/>
    </location>
</feature>
<dbReference type="SMART" id="SM00443">
    <property type="entry name" value="G_patch"/>
    <property type="match status" value="1"/>
</dbReference>
<dbReference type="Pfam" id="PF01585">
    <property type="entry name" value="G-patch"/>
    <property type="match status" value="1"/>
</dbReference>
<dbReference type="GO" id="GO:0010521">
    <property type="term" value="F:telomerase inhibitor activity"/>
    <property type="evidence" value="ECO:0007669"/>
    <property type="project" value="TreeGrafter"/>
</dbReference>
<dbReference type="InterPro" id="IPR050656">
    <property type="entry name" value="PINX1"/>
</dbReference>
<feature type="region of interest" description="Disordered" evidence="2">
    <location>
        <begin position="242"/>
        <end position="358"/>
    </location>
</feature>
<feature type="compositionally biased region" description="Basic and acidic residues" evidence="2">
    <location>
        <begin position="165"/>
        <end position="177"/>
    </location>
</feature>
<evidence type="ECO:0000259" key="3">
    <source>
        <dbReference type="PROSITE" id="PS50174"/>
    </source>
</evidence>